<evidence type="ECO:0000313" key="3">
    <source>
        <dbReference type="EMBL" id="TDH74242.1"/>
    </source>
</evidence>
<gene>
    <name evidence="3" type="ORF">CCR75_006696</name>
</gene>
<dbReference type="KEGG" id="blac:94350435"/>
<feature type="compositionally biased region" description="Polar residues" evidence="1">
    <location>
        <begin position="545"/>
        <end position="568"/>
    </location>
</feature>
<feature type="region of interest" description="Disordered" evidence="1">
    <location>
        <begin position="521"/>
        <end position="569"/>
    </location>
</feature>
<accession>A0A976IM07</accession>
<feature type="chain" id="PRO_5037731769" evidence="2">
    <location>
        <begin position="24"/>
        <end position="693"/>
    </location>
</feature>
<dbReference type="AlphaFoldDB" id="A0A976IM07"/>
<dbReference type="Proteomes" id="UP000294530">
    <property type="component" value="Unassembled WGS sequence"/>
</dbReference>
<name>A0A976IM07_BRELC</name>
<protein>
    <submittedName>
        <fullName evidence="3">Uncharacterized protein</fullName>
    </submittedName>
</protein>
<proteinExistence type="predicted"/>
<feature type="region of interest" description="Disordered" evidence="1">
    <location>
        <begin position="309"/>
        <end position="330"/>
    </location>
</feature>
<sequence length="693" mass="73901">MKRCWQWQLQCLSIAVFLQLCVGMFSTDLTLGACEFASESYYIMSTNDSHSPSSVGYLECAKATKTDADICKICSCREKKVGVVNGVIVAWAVCVELGEATACVNSNVSNREFCGSTSFSCAQDSSSLGEDCISNVSIDDGSKSDTANASDISANANLISLIILPNPINDSDIFISSSDADEDASSALVDYSSASGSYSTVSSESSSASVNFDLSACGSAYASTESNLASADNACAGRNVTSAESSLASTSMDSSLELNGSMDIISNSVEFDLSSKSSAFENITELVDSSLPSKGPAFVITSKNDVRDDGIAHPGPIGTATSDETPSNQLSDDKLIHHLDTNNGSATESGWPRARLKAMLSIVGGFAIIASLAVVIAMHRKDKTTSDELGTPSDDISCFATPTTDRVDEKISHRKLYDRNEFADSIDNTPLTSIVVMGVNDDVTSVLRPQSQLYFETGGRIMSGMYARSGSAVVSNGEVLQNSYYNAIPASQLQFNISHGPSASQGLPSFQFESIFDTSNTQPSFSSNMSSDYVRPTSERLYESIESSTESFQNSSETSSMGSMPNSEDLTDSKFVEQHVDTINSIDDSTSFALSLLSSDQGTSLSSSLSISDYTSRDTEASEHLHSPEMSTNSSRIAMSFDMGSSILTKIRFQIHDNVNSRSLKSLVESLKSEFTENKDMSDAAVLRNASEE</sequence>
<dbReference type="GeneID" id="94350435"/>
<dbReference type="EMBL" id="SHOA02000011">
    <property type="protein sequence ID" value="TDH74242.1"/>
    <property type="molecule type" value="Genomic_DNA"/>
</dbReference>
<dbReference type="OrthoDB" id="166160at2759"/>
<feature type="compositionally biased region" description="Polar residues" evidence="1">
    <location>
        <begin position="319"/>
        <end position="330"/>
    </location>
</feature>
<feature type="signal peptide" evidence="2">
    <location>
        <begin position="1"/>
        <end position="23"/>
    </location>
</feature>
<keyword evidence="4" id="KW-1185">Reference proteome</keyword>
<organism evidence="3 4">
    <name type="scientific">Bremia lactucae</name>
    <name type="common">Lettuce downy mildew</name>
    <dbReference type="NCBI Taxonomy" id="4779"/>
    <lineage>
        <taxon>Eukaryota</taxon>
        <taxon>Sar</taxon>
        <taxon>Stramenopiles</taxon>
        <taxon>Oomycota</taxon>
        <taxon>Peronosporomycetes</taxon>
        <taxon>Peronosporales</taxon>
        <taxon>Peronosporaceae</taxon>
        <taxon>Bremia</taxon>
    </lineage>
</organism>
<evidence type="ECO:0000313" key="4">
    <source>
        <dbReference type="Proteomes" id="UP000294530"/>
    </source>
</evidence>
<dbReference type="RefSeq" id="XP_067823740.1">
    <property type="nucleotide sequence ID" value="XM_067964764.1"/>
</dbReference>
<evidence type="ECO:0000256" key="2">
    <source>
        <dbReference type="SAM" id="SignalP"/>
    </source>
</evidence>
<feature type="compositionally biased region" description="Polar residues" evidence="1">
    <location>
        <begin position="521"/>
        <end position="531"/>
    </location>
</feature>
<keyword evidence="2" id="KW-0732">Signal</keyword>
<comment type="caution">
    <text evidence="3">The sequence shown here is derived from an EMBL/GenBank/DDBJ whole genome shotgun (WGS) entry which is preliminary data.</text>
</comment>
<reference evidence="3 4" key="1">
    <citation type="journal article" date="2021" name="Genome Biol.">
        <title>AFLAP: assembly-free linkage analysis pipeline using k-mers from genome sequencing data.</title>
        <authorList>
            <person name="Fletcher K."/>
            <person name="Zhang L."/>
            <person name="Gil J."/>
            <person name="Han R."/>
            <person name="Cavanaugh K."/>
            <person name="Michelmore R."/>
        </authorList>
    </citation>
    <scope>NUCLEOTIDE SEQUENCE [LARGE SCALE GENOMIC DNA]</scope>
    <source>
        <strain evidence="3 4">SF5</strain>
    </source>
</reference>
<evidence type="ECO:0000256" key="1">
    <source>
        <dbReference type="SAM" id="MobiDB-lite"/>
    </source>
</evidence>